<organism evidence="1 2">
    <name type="scientific">Mycolicibacterium hassiacum (strain DSM 44199 / CIP 105218 / JCM 12690 / 3849)</name>
    <name type="common">Mycobacterium hassiacum</name>
    <dbReference type="NCBI Taxonomy" id="1122247"/>
    <lineage>
        <taxon>Bacteria</taxon>
        <taxon>Bacillati</taxon>
        <taxon>Actinomycetota</taxon>
        <taxon>Actinomycetes</taxon>
        <taxon>Mycobacteriales</taxon>
        <taxon>Mycobacteriaceae</taxon>
        <taxon>Mycolicibacterium</taxon>
    </lineage>
</organism>
<reference evidence="1 2" key="1">
    <citation type="journal article" date="2012" name="J. Bacteriol.">
        <title>Genome sequence of Mycobacterium hassiacum DSM 44199, a rare source of heat-stable mycobacterial proteins.</title>
        <authorList>
            <person name="Tiago I."/>
            <person name="Maranha A."/>
            <person name="Mendes V."/>
            <person name="Alarico S."/>
            <person name="Moynihan P.J."/>
            <person name="Clarke A.J."/>
            <person name="Macedo-Ribeiro S."/>
            <person name="Pereira P.J."/>
            <person name="Empadinhas N."/>
        </authorList>
    </citation>
    <scope>NUCLEOTIDE SEQUENCE [LARGE SCALE GENOMIC DNA]</scope>
    <source>
        <strain evidence="2">DSM 44199 / CIP 105218 / JCM 12690 / 3849</strain>
    </source>
</reference>
<proteinExistence type="predicted"/>
<dbReference type="eggNOG" id="ENOG5031TF7">
    <property type="taxonomic scope" value="Bacteria"/>
</dbReference>
<sequence length="52" mass="5818">MTYVLALLVIAALAYVAWRLMRTDDVRQGTRVIGPDDDPEFLRRLGSGGDRP</sequence>
<keyword evidence="2" id="KW-1185">Reference proteome</keyword>
<dbReference type="Proteomes" id="UP000006265">
    <property type="component" value="Unassembled WGS sequence"/>
</dbReference>
<dbReference type="AlphaFoldDB" id="K5B9A7"/>
<gene>
    <name evidence="1" type="ORF">C731_0861</name>
</gene>
<dbReference type="EMBL" id="AMRA01000023">
    <property type="protein sequence ID" value="EKF25118.1"/>
    <property type="molecule type" value="Genomic_DNA"/>
</dbReference>
<accession>K5B9A7</accession>
<dbReference type="STRING" id="1122247.GCA_000379865_03471"/>
<protein>
    <submittedName>
        <fullName evidence="1">Uncharacterized protein</fullName>
    </submittedName>
</protein>
<evidence type="ECO:0000313" key="2">
    <source>
        <dbReference type="Proteomes" id="UP000006265"/>
    </source>
</evidence>
<name>K5B9A7_MYCHD</name>
<dbReference type="PATRIC" id="fig|1122247.3.peg.827"/>
<dbReference type="RefSeq" id="WP_005625044.1">
    <property type="nucleotide sequence ID" value="NZ_AMRA01000023.1"/>
</dbReference>
<comment type="caution">
    <text evidence="1">The sequence shown here is derived from an EMBL/GenBank/DDBJ whole genome shotgun (WGS) entry which is preliminary data.</text>
</comment>
<evidence type="ECO:0000313" key="1">
    <source>
        <dbReference type="EMBL" id="EKF25118.1"/>
    </source>
</evidence>